<feature type="compositionally biased region" description="Low complexity" evidence="1">
    <location>
        <begin position="289"/>
        <end position="299"/>
    </location>
</feature>
<evidence type="ECO:0000256" key="1">
    <source>
        <dbReference type="SAM" id="MobiDB-lite"/>
    </source>
</evidence>
<proteinExistence type="predicted"/>
<feature type="region of interest" description="Disordered" evidence="1">
    <location>
        <begin position="716"/>
        <end position="815"/>
    </location>
</feature>
<accession>A0A836B6M6</accession>
<evidence type="ECO:0000313" key="4">
    <source>
        <dbReference type="Proteomes" id="UP000613740"/>
    </source>
</evidence>
<feature type="region of interest" description="Disordered" evidence="1">
    <location>
        <begin position="1272"/>
        <end position="1291"/>
    </location>
</feature>
<dbReference type="PROSITE" id="PS50096">
    <property type="entry name" value="IQ"/>
    <property type="match status" value="2"/>
</dbReference>
<dbReference type="Pfam" id="PF24923">
    <property type="entry name" value="ATP-grasp_IQCH"/>
    <property type="match status" value="1"/>
</dbReference>
<sequence>MEQQGLDPHEVTDVLQQALVELKRVKQQLAKPYATRTTVAASIARLEDDIRRQAVAIAQATGIEAQISLPPASTQPVGLSFTPKAPTYAATNNARLEQFLAARIGPNATPITDTAKQYLQERFTAPPPAKPALNNGTVVKGRTSTAAPGVILPRHMREDPHGLAPPEVTDLELDKGLFHLVNRGLLPQKVDLTPALCGQAGPYRTAPAAKHPYHQQFERGPVTSALEDALQAKQDFKLDLITPVIRPQQEPKQATLHVATLGGGGVLGSPRPPHSPAHFQQGEGGGVEPAPASRGGAADAGAEAAEAALRPFEALMDTFSLHEVLIRKGVVIRETPEFESYARTYEGVWGVVEGLLQHLAALCAQYMVPLAVVNGKSLADLAIQVASAGYAPAMEDLLVCLTNIQEVAALLKQPGRRFMGPGGADAAAQLIQSFYRGHLARRKYSVRGQATLKIQHAWKNSRLRQQLRQRMRMARLERDMRFAELRDQLEQQWPLFRRNAHVVVHVPNLLPPPLTAGDVTTRPEPHLLNTMLLREAAQLARLCDLSEPLLDLILVLPSPPDADVIHYWNKLLEVGGVSDPTSRYRIVVPENHARLPGHMSVTAKLLASPRALKRIAAAVHGRLAYIVPGNVHDEEVELAVHLGVPLLGPSPAVCRALGRKSAARELFKTIAANIAPGCSIRSDDALRRESLARQQPGAASSLGTAASTSAAAAAAATGGRSYDPLTTPLRAGTDYRLGPDGELLVVDPSPQPPGTAGTLGGASSLASAPAFAGPGPGGTGMGSGTGVLGGQQQQPGFPTGSGAGPGPGAAGPQSKFEQDELRILMPLAECMVRHPAVPKWLFKVDDEVMGLGHAFFDTAAIKGGAEVLARVVEEAAGAGPRSAADSLRLELGLDGLDGGGDGAGDKPLTEVQRVAMFRMYELLFRQLPKRLHLACRDSYPTYRDYVTSLARRGGVLEGCPHMAVGSPCVNLFIDPRGNVSVLSTHEKIFCYPYRAVGTTFPQSSVPHRALYDAALAVGRSAFEAGLVGHAMVDFVTLLEPAQQQQQAQGAAAAGGGGSGGQGGLRLWLVDLKPGIMPSLMAFQLFDFLAAGAFNPMTGAYLVELDPVEDSDLLLAEATPPPPPLGPAAAGAGAAGASPLDLAAALPSSAAPQSLRYYFVLDSLQHPAVKAMPCSKFFYHCWQQGFHFDVDHRQGVIFNLSDRYLTSGALGCMAVGLTPSSTYGVMHRVLGFITGMDVSAGSRTDWALTPEATTFQDVQALVKYMAEQSATQERESRAGQAAAAAVSAAAGR</sequence>
<dbReference type="OrthoDB" id="2117703at2759"/>
<comment type="caution">
    <text evidence="3">The sequence shown here is derived from an EMBL/GenBank/DDBJ whole genome shotgun (WGS) entry which is preliminary data.</text>
</comment>
<keyword evidence="4" id="KW-1185">Reference proteome</keyword>
<feature type="compositionally biased region" description="Low complexity" evidence="1">
    <location>
        <begin position="761"/>
        <end position="773"/>
    </location>
</feature>
<feature type="region of interest" description="Disordered" evidence="1">
    <location>
        <begin position="263"/>
        <end position="299"/>
    </location>
</feature>
<dbReference type="InterPro" id="IPR000048">
    <property type="entry name" value="IQ_motif_EF-hand-BS"/>
</dbReference>
<dbReference type="InterPro" id="IPR038752">
    <property type="entry name" value="IQCH"/>
</dbReference>
<evidence type="ECO:0000259" key="2">
    <source>
        <dbReference type="Pfam" id="PF24923"/>
    </source>
</evidence>
<evidence type="ECO:0000313" key="3">
    <source>
        <dbReference type="EMBL" id="KAG2448854.1"/>
    </source>
</evidence>
<feature type="compositionally biased region" description="Low complexity" evidence="1">
    <location>
        <begin position="1277"/>
        <end position="1291"/>
    </location>
</feature>
<dbReference type="EMBL" id="JAEHOD010000016">
    <property type="protein sequence ID" value="KAG2448854.1"/>
    <property type="molecule type" value="Genomic_DNA"/>
</dbReference>
<dbReference type="Proteomes" id="UP000613740">
    <property type="component" value="Unassembled WGS sequence"/>
</dbReference>
<feature type="compositionally biased region" description="Gly residues" evidence="1">
    <location>
        <begin position="799"/>
        <end position="809"/>
    </location>
</feature>
<organism evidence="3 4">
    <name type="scientific">Chlamydomonas schloesseri</name>
    <dbReference type="NCBI Taxonomy" id="2026947"/>
    <lineage>
        <taxon>Eukaryota</taxon>
        <taxon>Viridiplantae</taxon>
        <taxon>Chlorophyta</taxon>
        <taxon>core chlorophytes</taxon>
        <taxon>Chlorophyceae</taxon>
        <taxon>CS clade</taxon>
        <taxon>Chlamydomonadales</taxon>
        <taxon>Chlamydomonadaceae</taxon>
        <taxon>Chlamydomonas</taxon>
    </lineage>
</organism>
<dbReference type="PANTHER" id="PTHR14465">
    <property type="entry name" value="IQ DOMAIN-CONTAINING PROTEIN H"/>
    <property type="match status" value="1"/>
</dbReference>
<name>A0A836B6M6_9CHLO</name>
<protein>
    <recommendedName>
        <fullName evidence="2">IQCH-like ATP-grasp domain-containing protein</fullName>
    </recommendedName>
</protein>
<reference evidence="3" key="1">
    <citation type="journal article" date="2020" name="bioRxiv">
        <title>Comparative genomics of Chlamydomonas.</title>
        <authorList>
            <person name="Craig R.J."/>
            <person name="Hasan A.R."/>
            <person name="Ness R.W."/>
            <person name="Keightley P.D."/>
        </authorList>
    </citation>
    <scope>NUCLEOTIDE SEQUENCE</scope>
    <source>
        <strain evidence="3">CCAP 11/173</strain>
    </source>
</reference>
<dbReference type="PANTHER" id="PTHR14465:SF0">
    <property type="entry name" value="IQ DOMAIN-CONTAINING PROTEIN H"/>
    <property type="match status" value="1"/>
</dbReference>
<dbReference type="InterPro" id="IPR056855">
    <property type="entry name" value="ATP-grasp_IQCH"/>
</dbReference>
<dbReference type="Gene3D" id="1.20.5.190">
    <property type="match status" value="1"/>
</dbReference>
<gene>
    <name evidence="3" type="ORF">HYH02_006205</name>
</gene>
<dbReference type="Pfam" id="PF00612">
    <property type="entry name" value="IQ"/>
    <property type="match status" value="1"/>
</dbReference>
<feature type="compositionally biased region" description="Gly residues" evidence="1">
    <location>
        <begin position="774"/>
        <end position="789"/>
    </location>
</feature>
<feature type="domain" description="IQCH-like ATP-grasp" evidence="2">
    <location>
        <begin position="911"/>
        <end position="1046"/>
    </location>
</feature>